<protein>
    <submittedName>
        <fullName evidence="2">Uncharacterized protein</fullName>
    </submittedName>
</protein>
<evidence type="ECO:0000313" key="2">
    <source>
        <dbReference type="EMBL" id="KFM75817.1"/>
    </source>
</evidence>
<dbReference type="PANTHER" id="PTHR45823">
    <property type="entry name" value="T-SNARE COILED-COIL HOMOLOGY DOMAIN-CONTAINING PROTEIN"/>
    <property type="match status" value="1"/>
</dbReference>
<dbReference type="PANTHER" id="PTHR45823:SF1">
    <property type="entry name" value="T-SNARE COILED-COIL HOMOLOGY DOMAIN-CONTAINING PROTEIN"/>
    <property type="match status" value="1"/>
</dbReference>
<evidence type="ECO:0000313" key="3">
    <source>
        <dbReference type="Proteomes" id="UP000054359"/>
    </source>
</evidence>
<organism evidence="2 3">
    <name type="scientific">Stegodyphus mimosarum</name>
    <name type="common">African social velvet spider</name>
    <dbReference type="NCBI Taxonomy" id="407821"/>
    <lineage>
        <taxon>Eukaryota</taxon>
        <taxon>Metazoa</taxon>
        <taxon>Ecdysozoa</taxon>
        <taxon>Arthropoda</taxon>
        <taxon>Chelicerata</taxon>
        <taxon>Arachnida</taxon>
        <taxon>Araneae</taxon>
        <taxon>Araneomorphae</taxon>
        <taxon>Entelegynae</taxon>
        <taxon>Eresoidea</taxon>
        <taxon>Eresidae</taxon>
        <taxon>Stegodyphus</taxon>
    </lineage>
</organism>
<keyword evidence="1" id="KW-0175">Coiled coil</keyword>
<dbReference type="STRING" id="407821.A0A087UEM8"/>
<dbReference type="EMBL" id="KK119487">
    <property type="protein sequence ID" value="KFM75817.1"/>
    <property type="molecule type" value="Genomic_DNA"/>
</dbReference>
<dbReference type="Gene3D" id="1.20.120.20">
    <property type="entry name" value="Apolipoprotein"/>
    <property type="match status" value="1"/>
</dbReference>
<dbReference type="OMA" id="ATRRCHH"/>
<feature type="coiled-coil region" evidence="1">
    <location>
        <begin position="41"/>
        <end position="145"/>
    </location>
</feature>
<name>A0A087UEM8_STEMI</name>
<keyword evidence="3" id="KW-1185">Reference proteome</keyword>
<dbReference type="SUPFAM" id="SSF58113">
    <property type="entry name" value="Apolipoprotein A-I"/>
    <property type="match status" value="1"/>
</dbReference>
<dbReference type="OrthoDB" id="8300685at2759"/>
<proteinExistence type="predicted"/>
<accession>A0A087UEM8</accession>
<reference evidence="2 3" key="1">
    <citation type="submission" date="2013-11" db="EMBL/GenBank/DDBJ databases">
        <title>Genome sequencing of Stegodyphus mimosarum.</title>
        <authorList>
            <person name="Bechsgaard J."/>
        </authorList>
    </citation>
    <scope>NUCLEOTIDE SEQUENCE [LARGE SCALE GENOMIC DNA]</scope>
</reference>
<dbReference type="Proteomes" id="UP000054359">
    <property type="component" value="Unassembled WGS sequence"/>
</dbReference>
<sequence>MEEQLRQFMAAFAAFKEEIKAGQDSVKEEMKSIKEDMKVGQESVKDEMNSVQEKMEKSVKEEMRAVKASQEEMKKEITCIIENKFETMEGRIDAVENKVSSVKEQIEERVSAVEQQIDYRVSAVKEQIQERVSAVEQQIDDKVSAVAKEVDTLKKFVATAGSNSDTFKFLAMPAHPSLKLSTYDGKTSWQVYKTQFSIVAEANGWDSQAKACHLAASLRADAADILQTLPENKRLDFEALSGALELCFGEKCLKDYSRLQLKSRQQKPTETLQELATDVERLFHLAFSECLTETREILSLQYFIDGIRDPEIQKALRMADVKDIKSALVYAMKFEVAQQATRRCHHPVRVVQVHEPVDSVDGSPRRFNQTNAPSSPEEYVQDVKARFEVKHRSARKRVSLATNKMKSRYDTGAIAHRFNKGDKLKNEILFAESHGIRVLENTGRLQCWHVASSKYYLD</sequence>
<feature type="non-terminal residue" evidence="2">
    <location>
        <position position="458"/>
    </location>
</feature>
<dbReference type="AlphaFoldDB" id="A0A087UEM8"/>
<evidence type="ECO:0000256" key="1">
    <source>
        <dbReference type="SAM" id="Coils"/>
    </source>
</evidence>
<gene>
    <name evidence="2" type="ORF">X975_16651</name>
</gene>